<keyword evidence="2" id="KW-0521">NADP</keyword>
<dbReference type="Proteomes" id="UP000015100">
    <property type="component" value="Unassembled WGS sequence"/>
</dbReference>
<keyword evidence="5" id="KW-1185">Reference proteome</keyword>
<protein>
    <recommendedName>
        <fullName evidence="6">NAD(P)-binding protein</fullName>
    </recommendedName>
</protein>
<dbReference type="PANTHER" id="PTHR43477:SF1">
    <property type="entry name" value="DIHYDROANTICAPSIN 7-DEHYDROGENASE"/>
    <property type="match status" value="1"/>
</dbReference>
<comment type="similarity">
    <text evidence="1">Belongs to the short-chain dehydrogenases/reductases (SDR) family.</text>
</comment>
<sequence>MLKYINKLQDKRVLVLGGTSGIGFCVAEACVEHGARVIVASSRQTNIDKTIQRIQTSYPEAGDRISGKTCDLSGDDMEDQIKSLYDFATDNNTNKLDHVVNTAGDSFKLVKLADATYEDAMKMGKVRYFGGLFLAKHASTYMNVSAESSFTNTSGVNSEKPGENFSAIIGFATAKEGMTRGLAKDMKPIRVNCVSPGAVQTELFSQFGDEATVKSIVEKFKALTLTGTIGTPENLAESYLYCMKNYFVTGRTLQAEGGYLLI</sequence>
<reference evidence="5" key="2">
    <citation type="submission" date="2013-04" db="EMBL/GenBank/DDBJ databases">
        <title>Genomic mechanisms accounting for the adaptation to parasitism in nematode-trapping fungi.</title>
        <authorList>
            <person name="Ahren D.G."/>
        </authorList>
    </citation>
    <scope>NUCLEOTIDE SEQUENCE [LARGE SCALE GENOMIC DNA]</scope>
    <source>
        <strain evidence="5">CBS 200.50</strain>
    </source>
</reference>
<proteinExistence type="inferred from homology"/>
<dbReference type="AlphaFoldDB" id="S8A554"/>
<organism evidence="4 5">
    <name type="scientific">Dactylellina haptotyla (strain CBS 200.50)</name>
    <name type="common">Nematode-trapping fungus</name>
    <name type="synonym">Monacrosporium haptotylum</name>
    <dbReference type="NCBI Taxonomy" id="1284197"/>
    <lineage>
        <taxon>Eukaryota</taxon>
        <taxon>Fungi</taxon>
        <taxon>Dikarya</taxon>
        <taxon>Ascomycota</taxon>
        <taxon>Pezizomycotina</taxon>
        <taxon>Orbiliomycetes</taxon>
        <taxon>Orbiliales</taxon>
        <taxon>Orbiliaceae</taxon>
        <taxon>Dactylellina</taxon>
    </lineage>
</organism>
<reference evidence="4 5" key="1">
    <citation type="journal article" date="2013" name="PLoS Genet.">
        <title>Genomic mechanisms accounting for the adaptation to parasitism in nematode-trapping fungi.</title>
        <authorList>
            <person name="Meerupati T."/>
            <person name="Andersson K.M."/>
            <person name="Friman E."/>
            <person name="Kumar D."/>
            <person name="Tunlid A."/>
            <person name="Ahren D."/>
        </authorList>
    </citation>
    <scope>NUCLEOTIDE SEQUENCE [LARGE SCALE GENOMIC DNA]</scope>
    <source>
        <strain evidence="4 5">CBS 200.50</strain>
    </source>
</reference>
<evidence type="ECO:0000256" key="1">
    <source>
        <dbReference type="ARBA" id="ARBA00006484"/>
    </source>
</evidence>
<dbReference type="PRINTS" id="PR00081">
    <property type="entry name" value="GDHRDH"/>
</dbReference>
<dbReference type="Gene3D" id="3.40.50.720">
    <property type="entry name" value="NAD(P)-binding Rossmann-like Domain"/>
    <property type="match status" value="1"/>
</dbReference>
<dbReference type="InterPro" id="IPR002347">
    <property type="entry name" value="SDR_fam"/>
</dbReference>
<dbReference type="OrthoDB" id="294295at2759"/>
<dbReference type="SUPFAM" id="SSF51735">
    <property type="entry name" value="NAD(P)-binding Rossmann-fold domains"/>
    <property type="match status" value="1"/>
</dbReference>
<dbReference type="CDD" id="cd05233">
    <property type="entry name" value="SDR_c"/>
    <property type="match status" value="1"/>
</dbReference>
<dbReference type="EMBL" id="AQGS01000958">
    <property type="protein sequence ID" value="EPS36246.1"/>
    <property type="molecule type" value="Genomic_DNA"/>
</dbReference>
<keyword evidence="3" id="KW-0560">Oxidoreductase</keyword>
<dbReference type="OMA" id="AYLYCMK"/>
<dbReference type="InterPro" id="IPR051122">
    <property type="entry name" value="SDR_DHRS6-like"/>
</dbReference>
<dbReference type="PANTHER" id="PTHR43477">
    <property type="entry name" value="DIHYDROANTICAPSIN 7-DEHYDROGENASE"/>
    <property type="match status" value="1"/>
</dbReference>
<evidence type="ECO:0000256" key="2">
    <source>
        <dbReference type="ARBA" id="ARBA00022857"/>
    </source>
</evidence>
<dbReference type="Pfam" id="PF23441">
    <property type="entry name" value="SDR"/>
    <property type="match status" value="1"/>
</dbReference>
<evidence type="ECO:0000313" key="5">
    <source>
        <dbReference type="Proteomes" id="UP000015100"/>
    </source>
</evidence>
<evidence type="ECO:0000256" key="3">
    <source>
        <dbReference type="ARBA" id="ARBA00023002"/>
    </source>
</evidence>
<dbReference type="STRING" id="1284197.S8A554"/>
<dbReference type="InterPro" id="IPR057571">
    <property type="entry name" value="SDR_PhqE-like"/>
</dbReference>
<dbReference type="GO" id="GO:0016491">
    <property type="term" value="F:oxidoreductase activity"/>
    <property type="evidence" value="ECO:0007669"/>
    <property type="project" value="UniProtKB-KW"/>
</dbReference>
<dbReference type="InterPro" id="IPR036291">
    <property type="entry name" value="NAD(P)-bd_dom_sf"/>
</dbReference>
<accession>S8A554</accession>
<name>S8A554_DACHA</name>
<comment type="caution">
    <text evidence="4">The sequence shown here is derived from an EMBL/GenBank/DDBJ whole genome shotgun (WGS) entry which is preliminary data.</text>
</comment>
<dbReference type="HOGENOM" id="CLU_010194_15_2_1"/>
<gene>
    <name evidence="4" type="ORF">H072_10363</name>
</gene>
<evidence type="ECO:0000313" key="4">
    <source>
        <dbReference type="EMBL" id="EPS36246.1"/>
    </source>
</evidence>
<dbReference type="eggNOG" id="KOG0725">
    <property type="taxonomic scope" value="Eukaryota"/>
</dbReference>
<evidence type="ECO:0008006" key="6">
    <source>
        <dbReference type="Google" id="ProtNLM"/>
    </source>
</evidence>